<sequence>MVFDSVAKHYPDGTVAVEALNLTLPAGELTVLVGPSGCGKTTTLRMINRLETLTSGCIRIGDQDVMESDATQLRRHIGYVMQHSGLFPHHTIADNIATVPRLLKWPKTRITARVEELVELVGLDASLMKRYPHQLSGGQQQRVGLARALAADPPILLMDEPFAAVDPIVRTHLQDELLRLQARMGKTIVLVTHDIDEAMKLGDRIAIFQQGGYIAQFDTPGRLLAAPADDFVVDFIGADRELRRLALQYLEADEIDPGVHVAGSMTVTEARTRLQQAGSSGVVVLDGERRPIGWLDWERLRQADGASRIERLELTLWRHQLHERTNLRSALNALISAPGDVMPVVDDEGRYLGVISQVQLTRRLS</sequence>
<keyword evidence="2" id="KW-0813">Transport</keyword>
<dbReference type="OrthoDB" id="9802264at2"/>
<dbReference type="Proteomes" id="UP000322553">
    <property type="component" value="Chromosome"/>
</dbReference>
<keyword evidence="3" id="KW-0547">Nucleotide-binding</keyword>
<dbReference type="InterPro" id="IPR027417">
    <property type="entry name" value="P-loop_NTPase"/>
</dbReference>
<dbReference type="InterPro" id="IPR017871">
    <property type="entry name" value="ABC_transporter-like_CS"/>
</dbReference>
<dbReference type="KEGG" id="kuy:FY550_12745"/>
<dbReference type="Pfam" id="PF00005">
    <property type="entry name" value="ABC_tran"/>
    <property type="match status" value="1"/>
</dbReference>
<dbReference type="PANTHER" id="PTHR43117:SF4">
    <property type="entry name" value="OSMOPROTECTANT IMPORT ATP-BINDING PROTEIN OSMV"/>
    <property type="match status" value="1"/>
</dbReference>
<dbReference type="EMBL" id="CP043420">
    <property type="protein sequence ID" value="QEL12871.1"/>
    <property type="molecule type" value="Genomic_DNA"/>
</dbReference>
<protein>
    <submittedName>
        <fullName evidence="5">ATP-binding cassette domain-containing protein</fullName>
    </submittedName>
</protein>
<dbReference type="GO" id="GO:0005524">
    <property type="term" value="F:ATP binding"/>
    <property type="evidence" value="ECO:0007669"/>
    <property type="project" value="UniProtKB-KW"/>
</dbReference>
<keyword evidence="4 5" id="KW-0067">ATP-binding</keyword>
<dbReference type="GO" id="GO:0015697">
    <property type="term" value="P:quaternary ammonium group transport"/>
    <property type="evidence" value="ECO:0007669"/>
    <property type="project" value="UniProtKB-ARBA"/>
</dbReference>
<dbReference type="InterPro" id="IPR003593">
    <property type="entry name" value="AAA+_ATPase"/>
</dbReference>
<evidence type="ECO:0000313" key="5">
    <source>
        <dbReference type="EMBL" id="QEL12871.1"/>
    </source>
</evidence>
<dbReference type="AlphaFoldDB" id="A0A1S1NVM7"/>
<dbReference type="SMART" id="SM00382">
    <property type="entry name" value="AAA"/>
    <property type="match status" value="1"/>
</dbReference>
<keyword evidence="6" id="KW-1185">Reference proteome</keyword>
<evidence type="ECO:0000313" key="6">
    <source>
        <dbReference type="Proteomes" id="UP000322553"/>
    </source>
</evidence>
<organism evidence="5 6">
    <name type="scientific">Kushneria phosphatilytica</name>
    <dbReference type="NCBI Taxonomy" id="657387"/>
    <lineage>
        <taxon>Bacteria</taxon>
        <taxon>Pseudomonadati</taxon>
        <taxon>Pseudomonadota</taxon>
        <taxon>Gammaproteobacteria</taxon>
        <taxon>Oceanospirillales</taxon>
        <taxon>Halomonadaceae</taxon>
        <taxon>Kushneria</taxon>
    </lineage>
</organism>
<dbReference type="InterPro" id="IPR046342">
    <property type="entry name" value="CBS_dom_sf"/>
</dbReference>
<dbReference type="InterPro" id="IPR003439">
    <property type="entry name" value="ABC_transporter-like_ATP-bd"/>
</dbReference>
<dbReference type="SUPFAM" id="SSF52540">
    <property type="entry name" value="P-loop containing nucleoside triphosphate hydrolases"/>
    <property type="match status" value="1"/>
</dbReference>
<evidence type="ECO:0000256" key="3">
    <source>
        <dbReference type="ARBA" id="ARBA00022741"/>
    </source>
</evidence>
<gene>
    <name evidence="5" type="ORF">FY550_12745</name>
</gene>
<evidence type="ECO:0000256" key="4">
    <source>
        <dbReference type="ARBA" id="ARBA00022840"/>
    </source>
</evidence>
<dbReference type="Gene3D" id="3.10.580.10">
    <property type="entry name" value="CBS-domain"/>
    <property type="match status" value="1"/>
</dbReference>
<evidence type="ECO:0000256" key="1">
    <source>
        <dbReference type="ARBA" id="ARBA00005417"/>
    </source>
</evidence>
<accession>A0A1S1NVM7</accession>
<dbReference type="PANTHER" id="PTHR43117">
    <property type="entry name" value="OSMOPROTECTANT IMPORT ATP-BINDING PROTEIN OSMV"/>
    <property type="match status" value="1"/>
</dbReference>
<dbReference type="SUPFAM" id="SSF54631">
    <property type="entry name" value="CBS-domain pair"/>
    <property type="match status" value="1"/>
</dbReference>
<dbReference type="InterPro" id="IPR000644">
    <property type="entry name" value="CBS_dom"/>
</dbReference>
<dbReference type="STRING" id="657387.BH688_08925"/>
<dbReference type="FunFam" id="3.40.50.300:FF:000425">
    <property type="entry name" value="Probable ABC transporter, ATP-binding subunit"/>
    <property type="match status" value="1"/>
</dbReference>
<dbReference type="PROSITE" id="PS50893">
    <property type="entry name" value="ABC_TRANSPORTER_2"/>
    <property type="match status" value="1"/>
</dbReference>
<dbReference type="GO" id="GO:0016887">
    <property type="term" value="F:ATP hydrolysis activity"/>
    <property type="evidence" value="ECO:0007669"/>
    <property type="project" value="InterPro"/>
</dbReference>
<reference evidence="5 6" key="1">
    <citation type="submission" date="2019-08" db="EMBL/GenBank/DDBJ databases">
        <title>Complete genome sequence of Kushneria sp. YCWA18, a halophilic phosphate-solubilizing bacterium isolated from Daqiao saltern in China.</title>
        <authorList>
            <person name="Du G.-X."/>
            <person name="Qu L.-Y."/>
        </authorList>
    </citation>
    <scope>NUCLEOTIDE SEQUENCE [LARGE SCALE GENOMIC DNA]</scope>
    <source>
        <strain evidence="5 6">YCWA18</strain>
    </source>
</reference>
<dbReference type="Pfam" id="PF00571">
    <property type="entry name" value="CBS"/>
    <property type="match status" value="1"/>
</dbReference>
<name>A0A1S1NVM7_9GAMM</name>
<evidence type="ECO:0000256" key="2">
    <source>
        <dbReference type="ARBA" id="ARBA00022448"/>
    </source>
</evidence>
<dbReference type="Gene3D" id="3.40.50.300">
    <property type="entry name" value="P-loop containing nucleotide triphosphate hydrolases"/>
    <property type="match status" value="1"/>
</dbReference>
<proteinExistence type="inferred from homology"/>
<dbReference type="PROSITE" id="PS00211">
    <property type="entry name" value="ABC_TRANSPORTER_1"/>
    <property type="match status" value="1"/>
</dbReference>
<comment type="similarity">
    <text evidence="1">Belongs to the ABC transporter superfamily.</text>
</comment>